<accession>A0ABW5TKE2</accession>
<evidence type="ECO:0008006" key="4">
    <source>
        <dbReference type="Google" id="ProtNLM"/>
    </source>
</evidence>
<keyword evidence="1" id="KW-1133">Transmembrane helix</keyword>
<sequence>MIGQTFTPEKWQRAEFFYHTGVMSLLLLSVFGLLFLCIFLLYVKKNKWRAVIILSSFLLLLGGIYLVGNHSYHTYLTYMRAVQPNIRDRERAFIGYKYYDGGTVTAYTHIQNREGIEKLGIYESKPVEREITYLGYAYGSVYFKIGAQQYYLRTTPEYRDQAAAKLEGIQYHLKENARAFEKLGFFTQTNYFLTSVVIPLSQKNLVYQQKDGKMSKDFTVNQTQWAANP</sequence>
<evidence type="ECO:0000256" key="1">
    <source>
        <dbReference type="SAM" id="Phobius"/>
    </source>
</evidence>
<feature type="transmembrane region" description="Helical" evidence="1">
    <location>
        <begin position="16"/>
        <end position="43"/>
    </location>
</feature>
<keyword evidence="1" id="KW-0812">Transmembrane</keyword>
<comment type="caution">
    <text evidence="2">The sequence shown here is derived from an EMBL/GenBank/DDBJ whole genome shotgun (WGS) entry which is preliminary data.</text>
</comment>
<name>A0ABW5TKE2_9ENTE</name>
<dbReference type="Proteomes" id="UP001597427">
    <property type="component" value="Unassembled WGS sequence"/>
</dbReference>
<dbReference type="RefSeq" id="WP_379982405.1">
    <property type="nucleotide sequence ID" value="NZ_JBHUMO010000058.1"/>
</dbReference>
<evidence type="ECO:0000313" key="3">
    <source>
        <dbReference type="Proteomes" id="UP001597427"/>
    </source>
</evidence>
<feature type="transmembrane region" description="Helical" evidence="1">
    <location>
        <begin position="50"/>
        <end position="68"/>
    </location>
</feature>
<dbReference type="EMBL" id="JBHUMO010000058">
    <property type="protein sequence ID" value="MFD2729760.1"/>
    <property type="molecule type" value="Genomic_DNA"/>
</dbReference>
<organism evidence="2 3">
    <name type="scientific">Enterococcus camelliae</name>
    <dbReference type="NCBI Taxonomy" id="453959"/>
    <lineage>
        <taxon>Bacteria</taxon>
        <taxon>Bacillati</taxon>
        <taxon>Bacillota</taxon>
        <taxon>Bacilli</taxon>
        <taxon>Lactobacillales</taxon>
        <taxon>Enterococcaceae</taxon>
        <taxon>Enterococcus</taxon>
    </lineage>
</organism>
<gene>
    <name evidence="2" type="ORF">ACFSR0_10065</name>
</gene>
<keyword evidence="1" id="KW-0472">Membrane</keyword>
<evidence type="ECO:0000313" key="2">
    <source>
        <dbReference type="EMBL" id="MFD2729760.1"/>
    </source>
</evidence>
<keyword evidence="3" id="KW-1185">Reference proteome</keyword>
<proteinExistence type="predicted"/>
<reference evidence="3" key="1">
    <citation type="journal article" date="2019" name="Int. J. Syst. Evol. Microbiol.">
        <title>The Global Catalogue of Microorganisms (GCM) 10K type strain sequencing project: providing services to taxonomists for standard genome sequencing and annotation.</title>
        <authorList>
            <consortium name="The Broad Institute Genomics Platform"/>
            <consortium name="The Broad Institute Genome Sequencing Center for Infectious Disease"/>
            <person name="Wu L."/>
            <person name="Ma J."/>
        </authorList>
    </citation>
    <scope>NUCLEOTIDE SEQUENCE [LARGE SCALE GENOMIC DNA]</scope>
    <source>
        <strain evidence="3">TISTR 932</strain>
    </source>
</reference>
<protein>
    <recommendedName>
        <fullName evidence="4">DUF4811 domain-containing protein</fullName>
    </recommendedName>
</protein>